<dbReference type="Gramene" id="OQU92790">
    <property type="protein sequence ID" value="OQU92790"/>
    <property type="gene ID" value="SORBI_3001G412900"/>
</dbReference>
<name>A0A1Z5SA20_SORBI</name>
<dbReference type="AlphaFoldDB" id="A0A1Z5SA20"/>
<protein>
    <submittedName>
        <fullName evidence="2">Uncharacterized protein</fullName>
    </submittedName>
</protein>
<evidence type="ECO:0000313" key="3">
    <source>
        <dbReference type="Proteomes" id="UP000000768"/>
    </source>
</evidence>
<dbReference type="EMBL" id="CM000760">
    <property type="protein sequence ID" value="OQU92790.1"/>
    <property type="molecule type" value="Genomic_DNA"/>
</dbReference>
<keyword evidence="3" id="KW-1185">Reference proteome</keyword>
<feature type="region of interest" description="Disordered" evidence="1">
    <location>
        <begin position="73"/>
        <end position="112"/>
    </location>
</feature>
<accession>A0A1Z5SA20</accession>
<sequence length="156" mass="17388">MGKNKPVLFLGSEISLFIWIHFLFNAICNGVPVHVHVEMAATAPTNKNARMEVLPLVLPPRRRRLPVAASTLLSRGGSAPSTRFGAHGHGTTSPLRVQMNGGSRRMDGKKRAVNQGRATHFRFTTISPCTWQYVDRQGEDLQQFVKLLILSFILDR</sequence>
<proteinExistence type="predicted"/>
<dbReference type="InParanoid" id="A0A1Z5SA20"/>
<evidence type="ECO:0000256" key="1">
    <source>
        <dbReference type="SAM" id="MobiDB-lite"/>
    </source>
</evidence>
<dbReference type="ExpressionAtlas" id="A0A1Z5SA20">
    <property type="expression patterns" value="baseline"/>
</dbReference>
<evidence type="ECO:0000313" key="2">
    <source>
        <dbReference type="EMBL" id="OQU92790.1"/>
    </source>
</evidence>
<reference evidence="2 3" key="1">
    <citation type="journal article" date="2009" name="Nature">
        <title>The Sorghum bicolor genome and the diversification of grasses.</title>
        <authorList>
            <person name="Paterson A.H."/>
            <person name="Bowers J.E."/>
            <person name="Bruggmann R."/>
            <person name="Dubchak I."/>
            <person name="Grimwood J."/>
            <person name="Gundlach H."/>
            <person name="Haberer G."/>
            <person name="Hellsten U."/>
            <person name="Mitros T."/>
            <person name="Poliakov A."/>
            <person name="Schmutz J."/>
            <person name="Spannagl M."/>
            <person name="Tang H."/>
            <person name="Wang X."/>
            <person name="Wicker T."/>
            <person name="Bharti A.K."/>
            <person name="Chapman J."/>
            <person name="Feltus F.A."/>
            <person name="Gowik U."/>
            <person name="Grigoriev I.V."/>
            <person name="Lyons E."/>
            <person name="Maher C.A."/>
            <person name="Martis M."/>
            <person name="Narechania A."/>
            <person name="Otillar R.P."/>
            <person name="Penning B.W."/>
            <person name="Salamov A.A."/>
            <person name="Wang Y."/>
            <person name="Zhang L."/>
            <person name="Carpita N.C."/>
            <person name="Freeling M."/>
            <person name="Gingle A.R."/>
            <person name="Hash C.T."/>
            <person name="Keller B."/>
            <person name="Klein P."/>
            <person name="Kresovich S."/>
            <person name="McCann M.C."/>
            <person name="Ming R."/>
            <person name="Peterson D.G."/>
            <person name="Mehboob-ur-Rahman"/>
            <person name="Ware D."/>
            <person name="Westhoff P."/>
            <person name="Mayer K.F."/>
            <person name="Messing J."/>
            <person name="Rokhsar D.S."/>
        </authorList>
    </citation>
    <scope>NUCLEOTIDE SEQUENCE [LARGE SCALE GENOMIC DNA]</scope>
    <source>
        <strain evidence="3">cv. BTx623</strain>
    </source>
</reference>
<gene>
    <name evidence="2" type="ORF">SORBI_3001G412900</name>
</gene>
<dbReference type="Proteomes" id="UP000000768">
    <property type="component" value="Chromosome 1"/>
</dbReference>
<reference evidence="3" key="2">
    <citation type="journal article" date="2018" name="Plant J.">
        <title>The Sorghum bicolor reference genome: improved assembly, gene annotations, a transcriptome atlas, and signatures of genome organization.</title>
        <authorList>
            <person name="McCormick R.F."/>
            <person name="Truong S.K."/>
            <person name="Sreedasyam A."/>
            <person name="Jenkins J."/>
            <person name="Shu S."/>
            <person name="Sims D."/>
            <person name="Kennedy M."/>
            <person name="Amirebrahimi M."/>
            <person name="Weers B.D."/>
            <person name="McKinley B."/>
            <person name="Mattison A."/>
            <person name="Morishige D.T."/>
            <person name="Grimwood J."/>
            <person name="Schmutz J."/>
            <person name="Mullet J.E."/>
        </authorList>
    </citation>
    <scope>NUCLEOTIDE SEQUENCE [LARGE SCALE GENOMIC DNA]</scope>
    <source>
        <strain evidence="3">cv. BTx623</strain>
    </source>
</reference>
<organism evidence="2 3">
    <name type="scientific">Sorghum bicolor</name>
    <name type="common">Sorghum</name>
    <name type="synonym">Sorghum vulgare</name>
    <dbReference type="NCBI Taxonomy" id="4558"/>
    <lineage>
        <taxon>Eukaryota</taxon>
        <taxon>Viridiplantae</taxon>
        <taxon>Streptophyta</taxon>
        <taxon>Embryophyta</taxon>
        <taxon>Tracheophyta</taxon>
        <taxon>Spermatophyta</taxon>
        <taxon>Magnoliopsida</taxon>
        <taxon>Liliopsida</taxon>
        <taxon>Poales</taxon>
        <taxon>Poaceae</taxon>
        <taxon>PACMAD clade</taxon>
        <taxon>Panicoideae</taxon>
        <taxon>Andropogonodae</taxon>
        <taxon>Andropogoneae</taxon>
        <taxon>Sorghinae</taxon>
        <taxon>Sorghum</taxon>
    </lineage>
</organism>